<sequence>MLRRVKRIPIIAALALALSLAGCAGTSSGTSATSPEPAAAGGAGSTPSDASDSDPGSHSASDSGAAAQELQLGQPFEVKQSQGTVQMTVFSATYGPTMPGGDLIPAEKGGFLVLDVEFLATEGVGDANPFYLAVKSADGQDGEAGLGAPDALSAGPLQTGESSRGNVAFDVGAGPFTLIVTDDMSANPVAYSLTASPR</sequence>
<feature type="chain" id="PRO_5045238279" description="DUF4352 domain-containing protein" evidence="3">
    <location>
        <begin position="25"/>
        <end position="198"/>
    </location>
</feature>
<evidence type="ECO:0000256" key="2">
    <source>
        <dbReference type="SAM" id="MobiDB-lite"/>
    </source>
</evidence>
<reference evidence="5" key="1">
    <citation type="journal article" date="2019" name="Int. J. Syst. Evol. Microbiol.">
        <title>The Global Catalogue of Microorganisms (GCM) 10K type strain sequencing project: providing services to taxonomists for standard genome sequencing and annotation.</title>
        <authorList>
            <consortium name="The Broad Institute Genomics Platform"/>
            <consortium name="The Broad Institute Genome Sequencing Center for Infectious Disease"/>
            <person name="Wu L."/>
            <person name="Ma J."/>
        </authorList>
    </citation>
    <scope>NUCLEOTIDE SEQUENCE [LARGE SCALE GENOMIC DNA]</scope>
    <source>
        <strain evidence="5">NBRC 108725</strain>
    </source>
</reference>
<name>A0ABN6XNC6_9MICO</name>
<feature type="signal peptide" evidence="3">
    <location>
        <begin position="1"/>
        <end position="24"/>
    </location>
</feature>
<evidence type="ECO:0000256" key="1">
    <source>
        <dbReference type="ARBA" id="ARBA00022729"/>
    </source>
</evidence>
<gene>
    <name evidence="4" type="ORF">GCM10025866_23750</name>
</gene>
<proteinExistence type="predicted"/>
<dbReference type="Proteomes" id="UP001321498">
    <property type="component" value="Chromosome"/>
</dbReference>
<dbReference type="PROSITE" id="PS51257">
    <property type="entry name" value="PROKAR_LIPOPROTEIN"/>
    <property type="match status" value="1"/>
</dbReference>
<keyword evidence="5" id="KW-1185">Reference proteome</keyword>
<dbReference type="InterPro" id="IPR029050">
    <property type="entry name" value="Immunoprotect_excell_Ig-like"/>
</dbReference>
<feature type="region of interest" description="Disordered" evidence="2">
    <location>
        <begin position="26"/>
        <end position="66"/>
    </location>
</feature>
<dbReference type="Gene3D" id="2.60.40.1240">
    <property type="match status" value="1"/>
</dbReference>
<evidence type="ECO:0000256" key="3">
    <source>
        <dbReference type="SAM" id="SignalP"/>
    </source>
</evidence>
<evidence type="ECO:0000313" key="4">
    <source>
        <dbReference type="EMBL" id="BDZ46466.1"/>
    </source>
</evidence>
<evidence type="ECO:0008006" key="6">
    <source>
        <dbReference type="Google" id="ProtNLM"/>
    </source>
</evidence>
<protein>
    <recommendedName>
        <fullName evidence="6">DUF4352 domain-containing protein</fullName>
    </recommendedName>
</protein>
<evidence type="ECO:0000313" key="5">
    <source>
        <dbReference type="Proteomes" id="UP001321498"/>
    </source>
</evidence>
<organism evidence="4 5">
    <name type="scientific">Naasia aerilata</name>
    <dbReference type="NCBI Taxonomy" id="1162966"/>
    <lineage>
        <taxon>Bacteria</taxon>
        <taxon>Bacillati</taxon>
        <taxon>Actinomycetota</taxon>
        <taxon>Actinomycetes</taxon>
        <taxon>Micrococcales</taxon>
        <taxon>Microbacteriaceae</taxon>
        <taxon>Naasia</taxon>
    </lineage>
</organism>
<keyword evidence="1 3" id="KW-0732">Signal</keyword>
<dbReference type="EMBL" id="AP027731">
    <property type="protein sequence ID" value="BDZ46466.1"/>
    <property type="molecule type" value="Genomic_DNA"/>
</dbReference>
<accession>A0ABN6XNC6</accession>